<evidence type="ECO:0000313" key="2">
    <source>
        <dbReference type="EMBL" id="RIH89267.1"/>
    </source>
</evidence>
<dbReference type="AlphaFoldDB" id="A0A399EXE1"/>
<name>A0A399EXE1_9DEIN</name>
<dbReference type="EMBL" id="QWLA01000004">
    <property type="protein sequence ID" value="RIH89267.1"/>
    <property type="molecule type" value="Genomic_DNA"/>
</dbReference>
<feature type="region of interest" description="Disordered" evidence="1">
    <location>
        <begin position="1"/>
        <end position="32"/>
    </location>
</feature>
<dbReference type="Proteomes" id="UP000265341">
    <property type="component" value="Unassembled WGS sequence"/>
</dbReference>
<gene>
    <name evidence="2" type="ORF">Mrose_00407</name>
</gene>
<comment type="caution">
    <text evidence="2">The sequence shown here is derived from an EMBL/GenBank/DDBJ whole genome shotgun (WGS) entry which is preliminary data.</text>
</comment>
<reference evidence="2 3" key="1">
    <citation type="submission" date="2018-08" db="EMBL/GenBank/DDBJ databases">
        <title>Meiothermus roseus NBRC 110900 genome sequencing project.</title>
        <authorList>
            <person name="Da Costa M.S."/>
            <person name="Albuquerque L."/>
            <person name="Raposo P."/>
            <person name="Froufe H.J.C."/>
            <person name="Barroso C.S."/>
            <person name="Egas C."/>
        </authorList>
    </citation>
    <scope>NUCLEOTIDE SEQUENCE [LARGE SCALE GENOMIC DNA]</scope>
    <source>
        <strain evidence="2 3">NBRC 110900</strain>
    </source>
</reference>
<keyword evidence="3" id="KW-1185">Reference proteome</keyword>
<protein>
    <recommendedName>
        <fullName evidence="4">Transglycosylase SLT domain-containing protein</fullName>
    </recommendedName>
</protein>
<proteinExistence type="predicted"/>
<evidence type="ECO:0000256" key="1">
    <source>
        <dbReference type="SAM" id="MobiDB-lite"/>
    </source>
</evidence>
<sequence>MPRAPAGHVGESSPRRGEATRAKAAGFYSSPTPPRFDKYLLGASWCDLLHAYNVGPNAFKAGKRNWPYVNKIIGWANQYTELKA</sequence>
<evidence type="ECO:0000313" key="3">
    <source>
        <dbReference type="Proteomes" id="UP000265341"/>
    </source>
</evidence>
<accession>A0A399EXE1</accession>
<organism evidence="2 3">
    <name type="scientific">Calidithermus roseus</name>
    <dbReference type="NCBI Taxonomy" id="1644118"/>
    <lineage>
        <taxon>Bacteria</taxon>
        <taxon>Thermotogati</taxon>
        <taxon>Deinococcota</taxon>
        <taxon>Deinococci</taxon>
        <taxon>Thermales</taxon>
        <taxon>Thermaceae</taxon>
        <taxon>Calidithermus</taxon>
    </lineage>
</organism>
<evidence type="ECO:0008006" key="4">
    <source>
        <dbReference type="Google" id="ProtNLM"/>
    </source>
</evidence>